<keyword evidence="1" id="KW-0805">Transcription regulation</keyword>
<organism evidence="4 5">
    <name type="scientific">Terrabacter aeriphilus</name>
    <dbReference type="NCBI Taxonomy" id="515662"/>
    <lineage>
        <taxon>Bacteria</taxon>
        <taxon>Bacillati</taxon>
        <taxon>Actinomycetota</taxon>
        <taxon>Actinomycetes</taxon>
        <taxon>Micrococcales</taxon>
        <taxon>Intrasporangiaceae</taxon>
        <taxon>Terrabacter</taxon>
    </lineage>
</organism>
<evidence type="ECO:0000256" key="1">
    <source>
        <dbReference type="ARBA" id="ARBA00023015"/>
    </source>
</evidence>
<dbReference type="SUPFAM" id="SSF46689">
    <property type="entry name" value="Homeodomain-like"/>
    <property type="match status" value="2"/>
</dbReference>
<protein>
    <submittedName>
        <fullName evidence="4">Helix-turn-helix domain-containing protein</fullName>
    </submittedName>
</protein>
<dbReference type="Proteomes" id="UP001500427">
    <property type="component" value="Unassembled WGS sequence"/>
</dbReference>
<feature type="domain" description="HTH araC/xylS-type" evidence="3">
    <location>
        <begin position="241"/>
        <end position="339"/>
    </location>
</feature>
<accession>A0ABP9J9I2</accession>
<dbReference type="SUPFAM" id="SSF52317">
    <property type="entry name" value="Class I glutamine amidotransferase-like"/>
    <property type="match status" value="1"/>
</dbReference>
<dbReference type="InterPro" id="IPR002818">
    <property type="entry name" value="DJ-1/PfpI"/>
</dbReference>
<dbReference type="Gene3D" id="3.40.50.880">
    <property type="match status" value="1"/>
</dbReference>
<dbReference type="InterPro" id="IPR009057">
    <property type="entry name" value="Homeodomain-like_sf"/>
</dbReference>
<evidence type="ECO:0000313" key="5">
    <source>
        <dbReference type="Proteomes" id="UP001500427"/>
    </source>
</evidence>
<comment type="caution">
    <text evidence="4">The sequence shown here is derived from an EMBL/GenBank/DDBJ whole genome shotgun (WGS) entry which is preliminary data.</text>
</comment>
<dbReference type="PROSITE" id="PS01124">
    <property type="entry name" value="HTH_ARAC_FAMILY_2"/>
    <property type="match status" value="1"/>
</dbReference>
<keyword evidence="5" id="KW-1185">Reference proteome</keyword>
<dbReference type="CDD" id="cd03137">
    <property type="entry name" value="GATase1_AraC_1"/>
    <property type="match status" value="1"/>
</dbReference>
<dbReference type="InterPro" id="IPR018060">
    <property type="entry name" value="HTH_AraC"/>
</dbReference>
<dbReference type="InterPro" id="IPR052158">
    <property type="entry name" value="INH-QAR"/>
</dbReference>
<dbReference type="PANTHER" id="PTHR43130">
    <property type="entry name" value="ARAC-FAMILY TRANSCRIPTIONAL REGULATOR"/>
    <property type="match status" value="1"/>
</dbReference>
<reference evidence="5" key="1">
    <citation type="journal article" date="2019" name="Int. J. Syst. Evol. Microbiol.">
        <title>The Global Catalogue of Microorganisms (GCM) 10K type strain sequencing project: providing services to taxonomists for standard genome sequencing and annotation.</title>
        <authorList>
            <consortium name="The Broad Institute Genomics Platform"/>
            <consortium name="The Broad Institute Genome Sequencing Center for Infectious Disease"/>
            <person name="Wu L."/>
            <person name="Ma J."/>
        </authorList>
    </citation>
    <scope>NUCLEOTIDE SEQUENCE [LARGE SCALE GENOMIC DNA]</scope>
    <source>
        <strain evidence="5">JCM 17687</strain>
    </source>
</reference>
<gene>
    <name evidence="4" type="ORF">GCM10023258_17710</name>
</gene>
<dbReference type="SMART" id="SM00342">
    <property type="entry name" value="HTH_ARAC"/>
    <property type="match status" value="1"/>
</dbReference>
<evidence type="ECO:0000256" key="2">
    <source>
        <dbReference type="ARBA" id="ARBA00023163"/>
    </source>
</evidence>
<dbReference type="Pfam" id="PF01965">
    <property type="entry name" value="DJ-1_PfpI"/>
    <property type="match status" value="1"/>
</dbReference>
<dbReference type="Pfam" id="PF12833">
    <property type="entry name" value="HTH_18"/>
    <property type="match status" value="1"/>
</dbReference>
<evidence type="ECO:0000313" key="4">
    <source>
        <dbReference type="EMBL" id="GAA5025094.1"/>
    </source>
</evidence>
<name>A0ABP9J9I2_9MICO</name>
<sequence>MCKNLAMRLPTDRPHRVAVLALDGVVAFELGLPHRFLRAGALEPGAPGRPTTGPTPYEVMMCTLDDGPVVTSAGYAALPTHPRSVVATVDTVVVPGITNSPIVSEGRLPDELRALAATARPDARWLSICTGAFVLAGLGKLDGREATTHWAHADAFARYFPAVTLTPDVLYVDHGDVLTSAGNAAGIDLLLHVLRQDLGTEAANRVARGAVVAPWRAGGQAQFIERPVPAGSGSGGATGTAPTRAWALDRLGQPIGLGDLAAHAGMSVRTFTRRFREETGETAGAWLVRARVDRARHLLETTDLPVDRVADQAGFGTASSLRQHLAVAVGMSPLAYRRTYRAAPA</sequence>
<evidence type="ECO:0000259" key="3">
    <source>
        <dbReference type="PROSITE" id="PS01124"/>
    </source>
</evidence>
<proteinExistence type="predicted"/>
<dbReference type="InterPro" id="IPR029062">
    <property type="entry name" value="Class_I_gatase-like"/>
</dbReference>
<dbReference type="EMBL" id="BAABIW010000011">
    <property type="protein sequence ID" value="GAA5025094.1"/>
    <property type="molecule type" value="Genomic_DNA"/>
</dbReference>
<dbReference type="Gene3D" id="1.10.10.60">
    <property type="entry name" value="Homeodomain-like"/>
    <property type="match status" value="1"/>
</dbReference>
<keyword evidence="2" id="KW-0804">Transcription</keyword>
<dbReference type="PANTHER" id="PTHR43130:SF3">
    <property type="entry name" value="HTH-TYPE TRANSCRIPTIONAL REGULATOR RV1931C"/>
    <property type="match status" value="1"/>
</dbReference>